<dbReference type="PANTHER" id="PTHR12558:SF13">
    <property type="entry name" value="CELL DIVISION CYCLE PROTEIN 27 HOMOLOG"/>
    <property type="match status" value="1"/>
</dbReference>
<keyword evidence="1" id="KW-0802">TPR repeat</keyword>
<evidence type="ECO:0000313" key="6">
    <source>
        <dbReference type="Proteomes" id="UP000473681"/>
    </source>
</evidence>
<evidence type="ECO:0000313" key="4">
    <source>
        <dbReference type="EMBL" id="NFN35134.1"/>
    </source>
</evidence>
<dbReference type="InterPro" id="IPR019734">
    <property type="entry name" value="TPR_rpt"/>
</dbReference>
<comment type="caution">
    <text evidence="3">The sequence shown here is derived from an EMBL/GenBank/DDBJ whole genome shotgun (WGS) entry which is preliminary data.</text>
</comment>
<dbReference type="EMBL" id="SWVK01000009">
    <property type="protein sequence ID" value="NFN35134.1"/>
    <property type="molecule type" value="Genomic_DNA"/>
</dbReference>
<dbReference type="Gene3D" id="1.25.40.10">
    <property type="entry name" value="Tetratricopeptide repeat domain"/>
    <property type="match status" value="2"/>
</dbReference>
<evidence type="ECO:0008006" key="8">
    <source>
        <dbReference type="Google" id="ProtNLM"/>
    </source>
</evidence>
<dbReference type="SMART" id="SM00028">
    <property type="entry name" value="TPR"/>
    <property type="match status" value="5"/>
</dbReference>
<evidence type="ECO:0000313" key="7">
    <source>
        <dbReference type="Proteomes" id="UP000476820"/>
    </source>
</evidence>
<evidence type="ECO:0000256" key="1">
    <source>
        <dbReference type="PROSITE-ProRule" id="PRU00339"/>
    </source>
</evidence>
<dbReference type="Proteomes" id="UP000473681">
    <property type="component" value="Unassembled WGS sequence"/>
</dbReference>
<proteinExistence type="predicted"/>
<dbReference type="OrthoDB" id="1893695at2"/>
<dbReference type="PROSITE" id="PS50005">
    <property type="entry name" value="TPR"/>
    <property type="match status" value="1"/>
</dbReference>
<dbReference type="SUPFAM" id="SSF48452">
    <property type="entry name" value="TPR-like"/>
    <property type="match status" value="1"/>
</dbReference>
<evidence type="ECO:0000313" key="2">
    <source>
        <dbReference type="EMBL" id="NFA43838.1"/>
    </source>
</evidence>
<dbReference type="Pfam" id="PF13181">
    <property type="entry name" value="TPR_8"/>
    <property type="match status" value="2"/>
</dbReference>
<feature type="repeat" description="TPR" evidence="1">
    <location>
        <begin position="66"/>
        <end position="99"/>
    </location>
</feature>
<protein>
    <recommendedName>
        <fullName evidence="8">Tetratricopeptide repeat protein</fullName>
    </recommendedName>
</protein>
<dbReference type="AlphaFoldDB" id="A0A0C2S1Z2"/>
<sequence length="244" mass="28804">MKENLKDKIDNFLNENKINITGGTIKTEEELSLVLNNIAMSDLKKGKFQKSLYFVSKALEFDSKNYYALFIKGLIYRYSKNFNKAIKTFEEYYDLSKDSLSLIHMGFCYAELNDSDNALEFFRKGEQEFTEDEKNKYSSLMYTVYECMGNIYMNRENILEFKENDKFSLNYKLAIKYYKMSLRINKNNHLLLNKLAACYHHFDDEKKALYCYEEAAKVAPEIQEYKGAIEEMKEQGIIADVIEF</sequence>
<dbReference type="Proteomes" id="UP000476820">
    <property type="component" value="Unassembled WGS sequence"/>
</dbReference>
<gene>
    <name evidence="2" type="ORF">EXM65_15015</name>
    <name evidence="3" type="ORF">FC774_01720</name>
    <name evidence="4" type="ORF">FDB51_08320</name>
</gene>
<reference evidence="6 7" key="2">
    <citation type="submission" date="2019-04" db="EMBL/GenBank/DDBJ databases">
        <title>Genome sequencing of Clostridium botulinum Groups I-IV and Clostridium butyricum.</title>
        <authorList>
            <person name="Brunt J."/>
            <person name="Van Vliet A.H.M."/>
            <person name="Stringer S.C."/>
            <person name="Carter A.T."/>
            <person name="Peck M.W."/>
        </authorList>
    </citation>
    <scope>NUCLEOTIDE SEQUENCE [LARGE SCALE GENOMIC DNA]</scope>
    <source>
        <strain evidence="3 7">1605</strain>
        <strain evidence="4 6">CB-K-33E</strain>
    </source>
</reference>
<evidence type="ECO:0000313" key="5">
    <source>
        <dbReference type="Proteomes" id="UP000472355"/>
    </source>
</evidence>
<accession>A0A0C2S1Z2</accession>
<dbReference type="RefSeq" id="WP_012451345.1">
    <property type="nucleotide sequence ID" value="NZ_CP010520.1"/>
</dbReference>
<name>A0A0C2S1Z2_CLOBO</name>
<dbReference type="PANTHER" id="PTHR12558">
    <property type="entry name" value="CELL DIVISION CYCLE 16,23,27"/>
    <property type="match status" value="1"/>
</dbReference>
<dbReference type="EMBL" id="SGKU01000051">
    <property type="protein sequence ID" value="NFA43838.1"/>
    <property type="molecule type" value="Genomic_DNA"/>
</dbReference>
<evidence type="ECO:0000313" key="3">
    <source>
        <dbReference type="EMBL" id="NFF86629.1"/>
    </source>
</evidence>
<dbReference type="EMBL" id="SWOV01000003">
    <property type="protein sequence ID" value="NFF86629.1"/>
    <property type="molecule type" value="Genomic_DNA"/>
</dbReference>
<reference evidence="2 5" key="1">
    <citation type="submission" date="2019-02" db="EMBL/GenBank/DDBJ databases">
        <title>Genome sequencing of Clostridium botulinum clinical isolates.</title>
        <authorList>
            <person name="Brunt J."/>
            <person name="Van Vliet A.H.M."/>
            <person name="Stringer S.C."/>
            <person name="Grant K.A."/>
            <person name="Carter A.C."/>
            <person name="Peck M.W."/>
        </authorList>
    </citation>
    <scope>NUCLEOTIDE SEQUENCE [LARGE SCALE GENOMIC DNA]</scope>
    <source>
        <strain evidence="2 5">H113700579</strain>
    </source>
</reference>
<organism evidence="3 7">
    <name type="scientific">Clostridium botulinum</name>
    <dbReference type="NCBI Taxonomy" id="1491"/>
    <lineage>
        <taxon>Bacteria</taxon>
        <taxon>Bacillati</taxon>
        <taxon>Bacillota</taxon>
        <taxon>Clostridia</taxon>
        <taxon>Eubacteriales</taxon>
        <taxon>Clostridiaceae</taxon>
        <taxon>Clostridium</taxon>
    </lineage>
</organism>
<dbReference type="InterPro" id="IPR011990">
    <property type="entry name" value="TPR-like_helical_dom_sf"/>
</dbReference>
<dbReference type="Proteomes" id="UP000472355">
    <property type="component" value="Unassembled WGS sequence"/>
</dbReference>